<evidence type="ECO:0000256" key="1">
    <source>
        <dbReference type="PROSITE-ProRule" id="PRU00409"/>
    </source>
</evidence>
<gene>
    <name evidence="3" type="ORF">ACG00Y_20150</name>
</gene>
<dbReference type="Proteomes" id="UP001606210">
    <property type="component" value="Unassembled WGS sequence"/>
</dbReference>
<proteinExistence type="predicted"/>
<evidence type="ECO:0000313" key="4">
    <source>
        <dbReference type="Proteomes" id="UP001606210"/>
    </source>
</evidence>
<keyword evidence="1" id="KW-0067">ATP-binding</keyword>
<dbReference type="PANTHER" id="PTHR39217:SF1">
    <property type="entry name" value="GLUTATHIONE SYNTHETASE"/>
    <property type="match status" value="1"/>
</dbReference>
<name>A0ABW7F6I9_9BURK</name>
<protein>
    <submittedName>
        <fullName evidence="3">RimK family alpha-L-glutamate ligase</fullName>
    </submittedName>
</protein>
<feature type="domain" description="ATP-grasp" evidence="2">
    <location>
        <begin position="96"/>
        <end position="280"/>
    </location>
</feature>
<dbReference type="SUPFAM" id="SSF56059">
    <property type="entry name" value="Glutathione synthetase ATP-binding domain-like"/>
    <property type="match status" value="1"/>
</dbReference>
<comment type="caution">
    <text evidence="3">The sequence shown here is derived from an EMBL/GenBank/DDBJ whole genome shotgun (WGS) entry which is preliminary data.</text>
</comment>
<dbReference type="RefSeq" id="WP_394481933.1">
    <property type="nucleotide sequence ID" value="NZ_JBIGHV010000007.1"/>
</dbReference>
<dbReference type="PANTHER" id="PTHR39217">
    <property type="match status" value="1"/>
</dbReference>
<organism evidence="3 4">
    <name type="scientific">Pelomonas parva</name>
    <dbReference type="NCBI Taxonomy" id="3299032"/>
    <lineage>
        <taxon>Bacteria</taxon>
        <taxon>Pseudomonadati</taxon>
        <taxon>Pseudomonadota</taxon>
        <taxon>Betaproteobacteria</taxon>
        <taxon>Burkholderiales</taxon>
        <taxon>Sphaerotilaceae</taxon>
        <taxon>Roseateles</taxon>
    </lineage>
</organism>
<dbReference type="GO" id="GO:0016874">
    <property type="term" value="F:ligase activity"/>
    <property type="evidence" value="ECO:0007669"/>
    <property type="project" value="UniProtKB-KW"/>
</dbReference>
<evidence type="ECO:0000313" key="3">
    <source>
        <dbReference type="EMBL" id="MFG6432243.1"/>
    </source>
</evidence>
<accession>A0ABW7F6I9</accession>
<dbReference type="InterPro" id="IPR011761">
    <property type="entry name" value="ATP-grasp"/>
</dbReference>
<keyword evidence="1" id="KW-0547">Nucleotide-binding</keyword>
<sequence>MSDSITLVTHAALPGGAPDDLLLATALAREGLATRFAVWSDTAVDWATSPLTVVRSAWDYHRAPQAWRPWLARAGALTRLLNPPALLAWNTDKRYLRTLQAAGVPCVPTQFIEPGGAASGLRLWWADCIVKPAVAASAFGVRRFRGDGALAEAQAHARELADYGAVLIQPYLPAVETAGERSLVFIDGRFSHAFTKPAFSANAVGRTAVQPHLPSPADLAVAMHALAAAPQATLYARVDLVPHDGGMLLMELELIEPDLALRLHESAAPALAQACARALGS</sequence>
<keyword evidence="4" id="KW-1185">Reference proteome</keyword>
<dbReference type="PROSITE" id="PS50975">
    <property type="entry name" value="ATP_GRASP"/>
    <property type="match status" value="1"/>
</dbReference>
<reference evidence="3 4" key="1">
    <citation type="submission" date="2024-08" db="EMBL/GenBank/DDBJ databases">
        <authorList>
            <person name="Lu H."/>
        </authorList>
    </citation>
    <scope>NUCLEOTIDE SEQUENCE [LARGE SCALE GENOMIC DNA]</scope>
    <source>
        <strain evidence="3 4">LYH14W</strain>
    </source>
</reference>
<dbReference type="InterPro" id="IPR053191">
    <property type="entry name" value="DcsG_Biosynth_Enzyme"/>
</dbReference>
<keyword evidence="3" id="KW-0436">Ligase</keyword>
<dbReference type="EMBL" id="JBIGHV010000007">
    <property type="protein sequence ID" value="MFG6432243.1"/>
    <property type="molecule type" value="Genomic_DNA"/>
</dbReference>
<evidence type="ECO:0000259" key="2">
    <source>
        <dbReference type="PROSITE" id="PS50975"/>
    </source>
</evidence>